<dbReference type="AlphaFoldDB" id="A0A0X8XYL0"/>
<dbReference type="Gene3D" id="3.40.50.300">
    <property type="entry name" value="P-loop containing nucleotide triphosphate hydrolases"/>
    <property type="match status" value="1"/>
</dbReference>
<dbReference type="PRINTS" id="PR01100">
    <property type="entry name" value="SHIKIMTKNASE"/>
</dbReference>
<organism evidence="7 8">
    <name type="scientific">Methanoculleus bourgensis</name>
    <dbReference type="NCBI Taxonomy" id="83986"/>
    <lineage>
        <taxon>Archaea</taxon>
        <taxon>Methanobacteriati</taxon>
        <taxon>Methanobacteriota</taxon>
        <taxon>Stenosarchaea group</taxon>
        <taxon>Methanomicrobia</taxon>
        <taxon>Methanomicrobiales</taxon>
        <taxon>Methanomicrobiaceae</taxon>
        <taxon>Methanoculleus</taxon>
    </lineage>
</organism>
<dbReference type="Proteomes" id="UP000069850">
    <property type="component" value="Chromosome 1"/>
</dbReference>
<dbReference type="EMBL" id="LT158599">
    <property type="protein sequence ID" value="CVK34449.1"/>
    <property type="molecule type" value="Genomic_DNA"/>
</dbReference>
<dbReference type="SUPFAM" id="SSF52540">
    <property type="entry name" value="P-loop containing nucleoside triphosphate hydrolases"/>
    <property type="match status" value="1"/>
</dbReference>
<protein>
    <submittedName>
        <fullName evidence="7">Shikimate kinase</fullName>
        <ecNumber evidence="7">2.7.1.71</ecNumber>
    </submittedName>
</protein>
<name>A0A0X8XYL0_9EURY</name>
<gene>
    <name evidence="7" type="primary">aroK</name>
    <name evidence="7" type="ORF">MMAB1_3236</name>
</gene>
<sequence>MADVAFRYGMHIYAGSAEEHLNYILNPTHVNGACEDRRIAYVVRRTASDNLHLPRNPTKVSTEGSGSSMHHHKNIILIGMPGAGKSTVGVILAKSLGMQFIDTDILIQERAGKMLQEILDEDGPDAFKRIEEETILSLQPRHAVIATGGSAVCSGDAMAHLKSAGVVVYLEIAYDEMEKRLKNITTRGIVLLPGQSLRGMYDGRIPLYEKYADLTIACSDEDLESLVRRVIEAL</sequence>
<evidence type="ECO:0000256" key="6">
    <source>
        <dbReference type="ARBA" id="ARBA00023141"/>
    </source>
</evidence>
<dbReference type="GO" id="GO:0005829">
    <property type="term" value="C:cytosol"/>
    <property type="evidence" value="ECO:0007669"/>
    <property type="project" value="TreeGrafter"/>
</dbReference>
<evidence type="ECO:0000313" key="8">
    <source>
        <dbReference type="Proteomes" id="UP000069850"/>
    </source>
</evidence>
<dbReference type="EC" id="2.7.1.71" evidence="7"/>
<evidence type="ECO:0000313" key="7">
    <source>
        <dbReference type="EMBL" id="CVK34449.1"/>
    </source>
</evidence>
<dbReference type="KEGG" id="mema:MMAB1_3236"/>
<dbReference type="InterPro" id="IPR000623">
    <property type="entry name" value="Shikimate_kinase/TSH1"/>
</dbReference>
<evidence type="ECO:0000256" key="2">
    <source>
        <dbReference type="ARBA" id="ARBA00022679"/>
    </source>
</evidence>
<dbReference type="GO" id="GO:0005524">
    <property type="term" value="F:ATP binding"/>
    <property type="evidence" value="ECO:0007669"/>
    <property type="project" value="UniProtKB-KW"/>
</dbReference>
<evidence type="ECO:0000256" key="3">
    <source>
        <dbReference type="ARBA" id="ARBA00022741"/>
    </source>
</evidence>
<dbReference type="GO" id="GO:0009073">
    <property type="term" value="P:aromatic amino acid family biosynthetic process"/>
    <property type="evidence" value="ECO:0007669"/>
    <property type="project" value="UniProtKB-KW"/>
</dbReference>
<keyword evidence="2 7" id="KW-0808">Transferase</keyword>
<dbReference type="PANTHER" id="PTHR21087:SF16">
    <property type="entry name" value="SHIKIMATE KINASE 1, CHLOROPLASTIC"/>
    <property type="match status" value="1"/>
</dbReference>
<dbReference type="PANTHER" id="PTHR21087">
    <property type="entry name" value="SHIKIMATE KINASE"/>
    <property type="match status" value="1"/>
</dbReference>
<keyword evidence="3" id="KW-0547">Nucleotide-binding</keyword>
<reference evidence="7 8" key="1">
    <citation type="submission" date="2016-01" db="EMBL/GenBank/DDBJ databases">
        <authorList>
            <person name="Manzoor S."/>
        </authorList>
    </citation>
    <scope>NUCLEOTIDE SEQUENCE [LARGE SCALE GENOMIC DNA]</scope>
    <source>
        <strain evidence="7">Methanoculleus sp MAB1</strain>
    </source>
</reference>
<dbReference type="Pfam" id="PF01202">
    <property type="entry name" value="SKI"/>
    <property type="match status" value="1"/>
</dbReference>
<evidence type="ECO:0000256" key="1">
    <source>
        <dbReference type="ARBA" id="ARBA00022605"/>
    </source>
</evidence>
<keyword evidence="5" id="KW-0067">ATP-binding</keyword>
<evidence type="ECO:0000256" key="4">
    <source>
        <dbReference type="ARBA" id="ARBA00022777"/>
    </source>
</evidence>
<accession>A0A0X8XYL0</accession>
<proteinExistence type="inferred from homology"/>
<evidence type="ECO:0000256" key="5">
    <source>
        <dbReference type="ARBA" id="ARBA00022840"/>
    </source>
</evidence>
<dbReference type="CDD" id="cd00464">
    <property type="entry name" value="SK"/>
    <property type="match status" value="1"/>
</dbReference>
<dbReference type="InterPro" id="IPR031322">
    <property type="entry name" value="Shikimate/glucono_kinase"/>
</dbReference>
<dbReference type="GO" id="GO:0004765">
    <property type="term" value="F:shikimate kinase activity"/>
    <property type="evidence" value="ECO:0007669"/>
    <property type="project" value="UniProtKB-EC"/>
</dbReference>
<dbReference type="GO" id="GO:0008652">
    <property type="term" value="P:amino acid biosynthetic process"/>
    <property type="evidence" value="ECO:0007669"/>
    <property type="project" value="UniProtKB-KW"/>
</dbReference>
<dbReference type="InterPro" id="IPR027417">
    <property type="entry name" value="P-loop_NTPase"/>
</dbReference>
<keyword evidence="4 7" id="KW-0418">Kinase</keyword>
<keyword evidence="1" id="KW-0028">Amino-acid biosynthesis</keyword>
<dbReference type="HAMAP" id="MF_00109">
    <property type="entry name" value="Shikimate_kinase"/>
    <property type="match status" value="1"/>
</dbReference>
<keyword evidence="6" id="KW-0057">Aromatic amino acid biosynthesis</keyword>